<keyword evidence="3" id="KW-1185">Reference proteome</keyword>
<organism evidence="2 3">
    <name type="scientific">Magnaporthiopsis poae (strain ATCC 64411 / 73-15)</name>
    <name type="common">Kentucky bluegrass fungus</name>
    <name type="synonym">Magnaporthe poae</name>
    <dbReference type="NCBI Taxonomy" id="644358"/>
    <lineage>
        <taxon>Eukaryota</taxon>
        <taxon>Fungi</taxon>
        <taxon>Dikarya</taxon>
        <taxon>Ascomycota</taxon>
        <taxon>Pezizomycotina</taxon>
        <taxon>Sordariomycetes</taxon>
        <taxon>Sordariomycetidae</taxon>
        <taxon>Magnaporthales</taxon>
        <taxon>Magnaporthaceae</taxon>
        <taxon>Magnaporthiopsis</taxon>
    </lineage>
</organism>
<reference evidence="1" key="3">
    <citation type="submission" date="2011-03" db="EMBL/GenBank/DDBJ databases">
        <title>Annotation of Magnaporthe poae ATCC 64411.</title>
        <authorList>
            <person name="Ma L.-J."/>
            <person name="Dead R."/>
            <person name="Young S.K."/>
            <person name="Zeng Q."/>
            <person name="Gargeya S."/>
            <person name="Fitzgerald M."/>
            <person name="Haas B."/>
            <person name="Abouelleil A."/>
            <person name="Alvarado L."/>
            <person name="Arachchi H.M."/>
            <person name="Berlin A."/>
            <person name="Brown A."/>
            <person name="Chapman S.B."/>
            <person name="Chen Z."/>
            <person name="Dunbar C."/>
            <person name="Freedman E."/>
            <person name="Gearin G."/>
            <person name="Gellesch M."/>
            <person name="Goldberg J."/>
            <person name="Griggs A."/>
            <person name="Gujja S."/>
            <person name="Heiman D."/>
            <person name="Howarth C."/>
            <person name="Larson L."/>
            <person name="Lui A."/>
            <person name="MacDonald P.J.P."/>
            <person name="Mehta T."/>
            <person name="Montmayeur A."/>
            <person name="Murphy C."/>
            <person name="Neiman D."/>
            <person name="Pearson M."/>
            <person name="Priest M."/>
            <person name="Roberts A."/>
            <person name="Saif S."/>
            <person name="Shea T."/>
            <person name="Shenoy N."/>
            <person name="Sisk P."/>
            <person name="Stolte C."/>
            <person name="Sykes S."/>
            <person name="Yandava C."/>
            <person name="Wortman J."/>
            <person name="Nusbaum C."/>
            <person name="Birren B."/>
        </authorList>
    </citation>
    <scope>NUCLEOTIDE SEQUENCE</scope>
    <source>
        <strain evidence="1">ATCC 64411</strain>
    </source>
</reference>
<dbReference type="EMBL" id="GL876966">
    <property type="protein sequence ID" value="KLU81954.1"/>
    <property type="molecule type" value="Genomic_DNA"/>
</dbReference>
<dbReference type="EMBL" id="ADBL01000242">
    <property type="status" value="NOT_ANNOTATED_CDS"/>
    <property type="molecule type" value="Genomic_DNA"/>
</dbReference>
<gene>
    <name evidence="1" type="ORF">MAPG_01034</name>
</gene>
<dbReference type="AlphaFoldDB" id="A0A0C4DMM3"/>
<dbReference type="VEuPathDB" id="FungiDB:MAPG_01034"/>
<evidence type="ECO:0000313" key="1">
    <source>
        <dbReference type="EMBL" id="KLU81954.1"/>
    </source>
</evidence>
<name>A0A0C4DMM3_MAGP6</name>
<reference evidence="2" key="4">
    <citation type="journal article" date="2015" name="G3 (Bethesda)">
        <title>Genome sequences of three phytopathogenic species of the Magnaporthaceae family of fungi.</title>
        <authorList>
            <person name="Okagaki L.H."/>
            <person name="Nunes C.C."/>
            <person name="Sailsbery J."/>
            <person name="Clay B."/>
            <person name="Brown D."/>
            <person name="John T."/>
            <person name="Oh Y."/>
            <person name="Young N."/>
            <person name="Fitzgerald M."/>
            <person name="Haas B.J."/>
            <person name="Zeng Q."/>
            <person name="Young S."/>
            <person name="Adiconis X."/>
            <person name="Fan L."/>
            <person name="Levin J.Z."/>
            <person name="Mitchell T.K."/>
            <person name="Okubara P.A."/>
            <person name="Farman M.L."/>
            <person name="Kohn L.M."/>
            <person name="Birren B."/>
            <person name="Ma L.-J."/>
            <person name="Dean R.A."/>
        </authorList>
    </citation>
    <scope>NUCLEOTIDE SEQUENCE</scope>
    <source>
        <strain evidence="2">ATCC 64411 / 73-15</strain>
    </source>
</reference>
<sequence>MRDDDPAEAPACRCTYVFSGQFTNPRGHLGETGKIPHLEAIEQSCNIQVELNPQPQHKSTWPAPRICTSAPVDAIYIGGHVPGKSSHVSRAGQTASNMHF</sequence>
<accession>A0A0C4DMM3</accession>
<reference evidence="1" key="2">
    <citation type="submission" date="2010-05" db="EMBL/GenBank/DDBJ databases">
        <title>The Genome Sequence of Magnaporthe poae strain ATCC 64411.</title>
        <authorList>
            <consortium name="The Broad Institute Genome Sequencing Platform"/>
            <consortium name="Broad Institute Genome Sequencing Center for Infectious Disease"/>
            <person name="Ma L.-J."/>
            <person name="Dead R."/>
            <person name="Young S."/>
            <person name="Zeng Q."/>
            <person name="Koehrsen M."/>
            <person name="Alvarado L."/>
            <person name="Berlin A."/>
            <person name="Chapman S.B."/>
            <person name="Chen Z."/>
            <person name="Freedman E."/>
            <person name="Gellesch M."/>
            <person name="Goldberg J."/>
            <person name="Griggs A."/>
            <person name="Gujja S."/>
            <person name="Heilman E.R."/>
            <person name="Heiman D."/>
            <person name="Hepburn T."/>
            <person name="Howarth C."/>
            <person name="Jen D."/>
            <person name="Larson L."/>
            <person name="Mehta T."/>
            <person name="Neiman D."/>
            <person name="Pearson M."/>
            <person name="Roberts A."/>
            <person name="Saif S."/>
            <person name="Shea T."/>
            <person name="Shenoy N."/>
            <person name="Sisk P."/>
            <person name="Stolte C."/>
            <person name="Sykes S."/>
            <person name="Walk T."/>
            <person name="White J."/>
            <person name="Yandava C."/>
            <person name="Haas B."/>
            <person name="Nusbaum C."/>
            <person name="Birren B."/>
        </authorList>
    </citation>
    <scope>NUCLEOTIDE SEQUENCE</scope>
    <source>
        <strain evidence="1">ATCC 64411</strain>
    </source>
</reference>
<proteinExistence type="predicted"/>
<reference evidence="3" key="1">
    <citation type="submission" date="2010-05" db="EMBL/GenBank/DDBJ databases">
        <title>The genome sequence of Magnaporthe poae strain ATCC 64411.</title>
        <authorList>
            <person name="Ma L.-J."/>
            <person name="Dead R."/>
            <person name="Young S."/>
            <person name="Zeng Q."/>
            <person name="Koehrsen M."/>
            <person name="Alvarado L."/>
            <person name="Berlin A."/>
            <person name="Chapman S.B."/>
            <person name="Chen Z."/>
            <person name="Freedman E."/>
            <person name="Gellesch M."/>
            <person name="Goldberg J."/>
            <person name="Griggs A."/>
            <person name="Gujja S."/>
            <person name="Heilman E.R."/>
            <person name="Heiman D."/>
            <person name="Hepburn T."/>
            <person name="Howarth C."/>
            <person name="Jen D."/>
            <person name="Larson L."/>
            <person name="Mehta T."/>
            <person name="Neiman D."/>
            <person name="Pearson M."/>
            <person name="Roberts A."/>
            <person name="Saif S."/>
            <person name="Shea T."/>
            <person name="Shenoy N."/>
            <person name="Sisk P."/>
            <person name="Stolte C."/>
            <person name="Sykes S."/>
            <person name="Walk T."/>
            <person name="White J."/>
            <person name="Yandava C."/>
            <person name="Haas B."/>
            <person name="Nusbaum C."/>
            <person name="Birren B."/>
        </authorList>
    </citation>
    <scope>NUCLEOTIDE SEQUENCE [LARGE SCALE GENOMIC DNA]</scope>
    <source>
        <strain evidence="3">ATCC 64411 / 73-15</strain>
    </source>
</reference>
<protein>
    <submittedName>
        <fullName evidence="1 2">Uncharacterized protein</fullName>
    </submittedName>
</protein>
<evidence type="ECO:0000313" key="3">
    <source>
        <dbReference type="Proteomes" id="UP000011715"/>
    </source>
</evidence>
<evidence type="ECO:0000313" key="2">
    <source>
        <dbReference type="EnsemblFungi" id="MAPG_01034T0"/>
    </source>
</evidence>
<dbReference type="EnsemblFungi" id="MAPG_01034T0">
    <property type="protein sequence ID" value="MAPG_01034T0"/>
    <property type="gene ID" value="MAPG_01034"/>
</dbReference>
<dbReference type="Proteomes" id="UP000011715">
    <property type="component" value="Unassembled WGS sequence"/>
</dbReference>
<reference evidence="2" key="5">
    <citation type="submission" date="2015-06" db="UniProtKB">
        <authorList>
            <consortium name="EnsemblFungi"/>
        </authorList>
    </citation>
    <scope>IDENTIFICATION</scope>
    <source>
        <strain evidence="2">ATCC 64411</strain>
    </source>
</reference>